<feature type="coiled-coil region" evidence="1">
    <location>
        <begin position="69"/>
        <end position="122"/>
    </location>
</feature>
<dbReference type="InterPro" id="IPR013320">
    <property type="entry name" value="ConA-like_dom_sf"/>
</dbReference>
<reference evidence="4" key="1">
    <citation type="journal article" date="2023" name="Science">
        <title>Genome structures resolve the early diversification of teleost fishes.</title>
        <authorList>
            <person name="Parey E."/>
            <person name="Louis A."/>
            <person name="Montfort J."/>
            <person name="Bouchez O."/>
            <person name="Roques C."/>
            <person name="Iampietro C."/>
            <person name="Lluch J."/>
            <person name="Castinel A."/>
            <person name="Donnadieu C."/>
            <person name="Desvignes T."/>
            <person name="Floi Bucao C."/>
            <person name="Jouanno E."/>
            <person name="Wen M."/>
            <person name="Mejri S."/>
            <person name="Dirks R."/>
            <person name="Jansen H."/>
            <person name="Henkel C."/>
            <person name="Chen W.J."/>
            <person name="Zahm M."/>
            <person name="Cabau C."/>
            <person name="Klopp C."/>
            <person name="Thompson A.W."/>
            <person name="Robinson-Rechavi M."/>
            <person name="Braasch I."/>
            <person name="Lecointre G."/>
            <person name="Bobe J."/>
            <person name="Postlethwait J.H."/>
            <person name="Berthelot C."/>
            <person name="Roest Crollius H."/>
            <person name="Guiguen Y."/>
        </authorList>
    </citation>
    <scope>NUCLEOTIDE SEQUENCE</scope>
    <source>
        <strain evidence="4">NC1722</strain>
    </source>
</reference>
<proteinExistence type="predicted"/>
<evidence type="ECO:0000313" key="4">
    <source>
        <dbReference type="EMBL" id="KAJ8384629.1"/>
    </source>
</evidence>
<dbReference type="Gene3D" id="2.60.120.920">
    <property type="match status" value="2"/>
</dbReference>
<dbReference type="PROSITE" id="PS50188">
    <property type="entry name" value="B302_SPRY"/>
    <property type="match status" value="1"/>
</dbReference>
<comment type="caution">
    <text evidence="4">The sequence shown here is derived from an EMBL/GenBank/DDBJ whole genome shotgun (WGS) entry which is preliminary data.</text>
</comment>
<dbReference type="PANTHER" id="PTHR24103">
    <property type="entry name" value="E3 UBIQUITIN-PROTEIN LIGASE TRIM"/>
    <property type="match status" value="1"/>
</dbReference>
<dbReference type="InterPro" id="IPR003879">
    <property type="entry name" value="Butyrophylin_SPRY"/>
</dbReference>
<dbReference type="AlphaFoldDB" id="A0AAD7W6H1"/>
<accession>A0AAD7W6H1</accession>
<gene>
    <name evidence="4" type="ORF">AAFF_G00199610</name>
</gene>
<feature type="coiled-coil region" evidence="1">
    <location>
        <begin position="383"/>
        <end position="447"/>
    </location>
</feature>
<dbReference type="SMART" id="SM00449">
    <property type="entry name" value="SPRY"/>
    <property type="match status" value="1"/>
</dbReference>
<dbReference type="InterPro" id="IPR003877">
    <property type="entry name" value="SPRY_dom"/>
</dbReference>
<dbReference type="Pfam" id="PF00622">
    <property type="entry name" value="SPRY"/>
    <property type="match status" value="1"/>
</dbReference>
<feature type="domain" description="B30.2/SPRY" evidence="3">
    <location>
        <begin position="153"/>
        <end position="347"/>
    </location>
</feature>
<evidence type="ECO:0000313" key="5">
    <source>
        <dbReference type="Proteomes" id="UP001221898"/>
    </source>
</evidence>
<keyword evidence="5" id="KW-1185">Reference proteome</keyword>
<dbReference type="Pfam" id="PF13765">
    <property type="entry name" value="PRY"/>
    <property type="match status" value="1"/>
</dbReference>
<sequence length="669" mass="74304">MEASSTSVHGLEGDLGVPYGGEEGSHRCSLCGGDTSGTAGTRGERAGVLAPVCWACRTLARHKVTGEVAQRCKGQARQTERQIKEEFEKLHRFLREEEEARIAALREEEEQKSRVMKETMEKMTGRFPPSLVWGSPENPEKVPGALIDVAKHLSNLKHRVWEKMLETVQYTPVTLDPNTAEPFLVVSADLTSVSDGNVLQPLPDNPERFSRCAETLGSRGLGPGTHRWDVELGDNTNWIVGVARATIPRKRVVSACPENGVWGVCLRGGEYEALESPSVPLRVRAGLRRVLVQLDWDGGEVTFSDPTRRHPSLHLHAPLHREVVPLLLHLLPIPASENRTCAACSGQEVEDMSALRPLEEKLQAFYEASDNCDQVFKHALGQARQTERQIKEEFEKLHRFLREEEEARIAALREEEEQKSRVMKETMEKVKGEASSLSDTLKAMEATLEDDELVFLQGYGETMKRAWGSPENPEKVPGALIDVAKHLSNLKHRVWEKMLETVQYTPVILDPNTAAPSLVLSDALTQGGHGDEGRSGSSSPTTRRGSARTPASWAPGPWVRGGTAGKWSLGDGEYRAMGSPCSLLQVPRPLRRVRVQLDWDGGEVTFSDPTDGTPLYTFTHPFTERVYPYFESACGRWPLKVLPEKVYVRAEESPIGHSHTRPPSDSLHD</sequence>
<dbReference type="InterPro" id="IPR050143">
    <property type="entry name" value="TRIM/RBCC"/>
</dbReference>
<dbReference type="InterPro" id="IPR001870">
    <property type="entry name" value="B30.2/SPRY"/>
</dbReference>
<dbReference type="PRINTS" id="PR01407">
    <property type="entry name" value="BUTYPHLNCDUF"/>
</dbReference>
<dbReference type="SMART" id="SM00589">
    <property type="entry name" value="PRY"/>
    <property type="match status" value="2"/>
</dbReference>
<dbReference type="SUPFAM" id="SSF49899">
    <property type="entry name" value="Concanavalin A-like lectins/glucanases"/>
    <property type="match status" value="2"/>
</dbReference>
<evidence type="ECO:0000259" key="3">
    <source>
        <dbReference type="PROSITE" id="PS50188"/>
    </source>
</evidence>
<evidence type="ECO:0000256" key="1">
    <source>
        <dbReference type="SAM" id="Coils"/>
    </source>
</evidence>
<dbReference type="InterPro" id="IPR043136">
    <property type="entry name" value="B30.2/SPRY_sf"/>
</dbReference>
<name>A0AAD7W6H1_9TELE</name>
<feature type="region of interest" description="Disordered" evidence="2">
    <location>
        <begin position="523"/>
        <end position="559"/>
    </location>
</feature>
<evidence type="ECO:0000256" key="2">
    <source>
        <dbReference type="SAM" id="MobiDB-lite"/>
    </source>
</evidence>
<protein>
    <recommendedName>
        <fullName evidence="3">B30.2/SPRY domain-containing protein</fullName>
    </recommendedName>
</protein>
<organism evidence="4 5">
    <name type="scientific">Aldrovandia affinis</name>
    <dbReference type="NCBI Taxonomy" id="143900"/>
    <lineage>
        <taxon>Eukaryota</taxon>
        <taxon>Metazoa</taxon>
        <taxon>Chordata</taxon>
        <taxon>Craniata</taxon>
        <taxon>Vertebrata</taxon>
        <taxon>Euteleostomi</taxon>
        <taxon>Actinopterygii</taxon>
        <taxon>Neopterygii</taxon>
        <taxon>Teleostei</taxon>
        <taxon>Notacanthiformes</taxon>
        <taxon>Halosauridae</taxon>
        <taxon>Aldrovandia</taxon>
    </lineage>
</organism>
<dbReference type="InterPro" id="IPR006574">
    <property type="entry name" value="PRY"/>
</dbReference>
<dbReference type="Proteomes" id="UP001221898">
    <property type="component" value="Unassembled WGS sequence"/>
</dbReference>
<keyword evidence="1" id="KW-0175">Coiled coil</keyword>
<feature type="compositionally biased region" description="Low complexity" evidence="2">
    <location>
        <begin position="535"/>
        <end position="552"/>
    </location>
</feature>
<dbReference type="EMBL" id="JAINUG010000267">
    <property type="protein sequence ID" value="KAJ8384629.1"/>
    <property type="molecule type" value="Genomic_DNA"/>
</dbReference>